<protein>
    <submittedName>
        <fullName evidence="7">Oligosaccharyltransferase complex subunit-like protein</fullName>
    </submittedName>
</protein>
<feature type="transmembrane region" description="Helical" evidence="6">
    <location>
        <begin position="20"/>
        <end position="39"/>
    </location>
</feature>
<dbReference type="GO" id="GO:0008250">
    <property type="term" value="C:oligosaccharyltransferase complex"/>
    <property type="evidence" value="ECO:0007669"/>
    <property type="project" value="InterPro"/>
</dbReference>
<gene>
    <name evidence="7" type="ORF">Rsub_03390</name>
</gene>
<dbReference type="FunCoup" id="A0A2V0NZA7">
    <property type="interactions" value="1159"/>
</dbReference>
<feature type="transmembrane region" description="Helical" evidence="6">
    <location>
        <begin position="106"/>
        <end position="126"/>
    </location>
</feature>
<accession>A0A2V0NZA7</accession>
<dbReference type="Pfam" id="PF04756">
    <property type="entry name" value="OST3_OST6"/>
    <property type="match status" value="1"/>
</dbReference>
<evidence type="ECO:0000256" key="1">
    <source>
        <dbReference type="ARBA" id="ARBA00004141"/>
    </source>
</evidence>
<evidence type="ECO:0000256" key="3">
    <source>
        <dbReference type="ARBA" id="ARBA00022692"/>
    </source>
</evidence>
<dbReference type="PANTHER" id="PTHR13160">
    <property type="entry name" value="OLIGOSACCHARYLTRANSFERASE COMPLEX SUBUNIT OSTC"/>
    <property type="match status" value="1"/>
</dbReference>
<dbReference type="EMBL" id="BDRX01000015">
    <property type="protein sequence ID" value="GBF90257.1"/>
    <property type="molecule type" value="Genomic_DNA"/>
</dbReference>
<comment type="caution">
    <text evidence="7">The sequence shown here is derived from an EMBL/GenBank/DDBJ whole genome shotgun (WGS) entry which is preliminary data.</text>
</comment>
<comment type="subcellular location">
    <subcellularLocation>
        <location evidence="1">Membrane</location>
        <topology evidence="1">Multi-pass membrane protein</topology>
    </subcellularLocation>
</comment>
<evidence type="ECO:0000256" key="4">
    <source>
        <dbReference type="ARBA" id="ARBA00022989"/>
    </source>
</evidence>
<keyword evidence="8" id="KW-1185">Reference proteome</keyword>
<dbReference type="InParanoid" id="A0A2V0NZA7"/>
<organism evidence="7 8">
    <name type="scientific">Raphidocelis subcapitata</name>
    <dbReference type="NCBI Taxonomy" id="307507"/>
    <lineage>
        <taxon>Eukaryota</taxon>
        <taxon>Viridiplantae</taxon>
        <taxon>Chlorophyta</taxon>
        <taxon>core chlorophytes</taxon>
        <taxon>Chlorophyceae</taxon>
        <taxon>CS clade</taxon>
        <taxon>Sphaeropleales</taxon>
        <taxon>Selenastraceae</taxon>
        <taxon>Raphidocelis</taxon>
    </lineage>
</organism>
<evidence type="ECO:0000256" key="5">
    <source>
        <dbReference type="ARBA" id="ARBA00023136"/>
    </source>
</evidence>
<feature type="transmembrane region" description="Helical" evidence="6">
    <location>
        <begin position="74"/>
        <end position="94"/>
    </location>
</feature>
<sequence>MGAIVTKVEQMELPRASTVCALALVSYFFITCGVAYDIIQEPPAVGAEKDPVTGRLKAVMFMPYRINGQYTMEGMAGGLMYSMGGLGLIVLDMAHRRDMEAKYRKVLMAMGGAMVLVGYFAVMAFLRIKMPSYLARVHEGW</sequence>
<dbReference type="InterPro" id="IPR042416">
    <property type="entry name" value="OSTC"/>
</dbReference>
<dbReference type="AlphaFoldDB" id="A0A2V0NZA7"/>
<keyword evidence="3 6" id="KW-0812">Transmembrane</keyword>
<keyword evidence="4 6" id="KW-1133">Transmembrane helix</keyword>
<proteinExistence type="inferred from homology"/>
<evidence type="ECO:0000256" key="6">
    <source>
        <dbReference type="SAM" id="Phobius"/>
    </source>
</evidence>
<comment type="similarity">
    <text evidence="2">Belongs to the OSTC family.</text>
</comment>
<dbReference type="OrthoDB" id="10256333at2759"/>
<dbReference type="GO" id="GO:0016740">
    <property type="term" value="F:transferase activity"/>
    <property type="evidence" value="ECO:0007669"/>
    <property type="project" value="UniProtKB-KW"/>
</dbReference>
<dbReference type="Proteomes" id="UP000247498">
    <property type="component" value="Unassembled WGS sequence"/>
</dbReference>
<evidence type="ECO:0000313" key="8">
    <source>
        <dbReference type="Proteomes" id="UP000247498"/>
    </source>
</evidence>
<dbReference type="STRING" id="307507.A0A2V0NZA7"/>
<keyword evidence="7" id="KW-0808">Transferase</keyword>
<reference evidence="7 8" key="1">
    <citation type="journal article" date="2018" name="Sci. Rep.">
        <title>Raphidocelis subcapitata (=Pseudokirchneriella subcapitata) provides an insight into genome evolution and environmental adaptations in the Sphaeropleales.</title>
        <authorList>
            <person name="Suzuki S."/>
            <person name="Yamaguchi H."/>
            <person name="Nakajima N."/>
            <person name="Kawachi M."/>
        </authorList>
    </citation>
    <scope>NUCLEOTIDE SEQUENCE [LARGE SCALE GENOMIC DNA]</scope>
    <source>
        <strain evidence="7 8">NIES-35</strain>
    </source>
</reference>
<dbReference type="PANTHER" id="PTHR13160:SF4">
    <property type="entry name" value="OLIGOSACCHARYLTRANSFERASE COMPLEX SUBUNIT OSTC"/>
    <property type="match status" value="1"/>
</dbReference>
<keyword evidence="5 6" id="KW-0472">Membrane</keyword>
<name>A0A2V0NZA7_9CHLO</name>
<evidence type="ECO:0000313" key="7">
    <source>
        <dbReference type="EMBL" id="GBF90257.1"/>
    </source>
</evidence>
<dbReference type="InterPro" id="IPR021149">
    <property type="entry name" value="OligosaccharylTrfase_OST3/OST6"/>
</dbReference>
<evidence type="ECO:0000256" key="2">
    <source>
        <dbReference type="ARBA" id="ARBA00009376"/>
    </source>
</evidence>